<protein>
    <submittedName>
        <fullName evidence="1">Uncharacterized protein</fullName>
    </submittedName>
</protein>
<keyword evidence="1" id="KW-0614">Plasmid</keyword>
<sequence>MQGARTYSVSSWFFFSRRPGEVHFRPDSGDRGGHTRLRRGYRAHGLTVNVIAGVPSFRQRWYSMRLVTVRMACIHVPNVMPQSGCASMYAFTCSLIPTFMGRNFPSQTPATVPERFWQRAPFCRGFSAHAGSVYPESGPSCFSHPGIRRGKSRRGSGGYLPERGRMCLSGFRVFQT</sequence>
<proteinExistence type="predicted"/>
<reference evidence="1" key="1">
    <citation type="submission" date="2017-12" db="EMBL/GenBank/DDBJ databases">
        <title>Insights into the successfully spreading KPC-encoding IncII plasmids.</title>
        <authorList>
            <person name="Brandt C."/>
            <person name="Pletz M.W."/>
            <person name="Makarewicz O."/>
        </authorList>
    </citation>
    <scope>NUCLEOTIDE SEQUENCE</scope>
    <source>
        <strain evidence="1">St015788/2</strain>
        <plasmid evidence="1">pUJ-84KPC</plasmid>
    </source>
</reference>
<dbReference type="EMBL" id="MG700550">
    <property type="protein sequence ID" value="AVI43739.1"/>
    <property type="molecule type" value="Genomic_DNA"/>
</dbReference>
<accession>A0A2P1BPV7</accession>
<evidence type="ECO:0000313" key="1">
    <source>
        <dbReference type="EMBL" id="AVI43739.1"/>
    </source>
</evidence>
<name>A0A2P1BPV7_KLEPN</name>
<organism evidence="1">
    <name type="scientific">Klebsiella pneumoniae</name>
    <dbReference type="NCBI Taxonomy" id="573"/>
    <lineage>
        <taxon>Bacteria</taxon>
        <taxon>Pseudomonadati</taxon>
        <taxon>Pseudomonadota</taxon>
        <taxon>Gammaproteobacteria</taxon>
        <taxon>Enterobacterales</taxon>
        <taxon>Enterobacteriaceae</taxon>
        <taxon>Klebsiella/Raoultella group</taxon>
        <taxon>Klebsiella</taxon>
        <taxon>Klebsiella pneumoniae complex</taxon>
    </lineage>
</organism>
<dbReference type="AlphaFoldDB" id="A0A2P1BPV7"/>
<geneLocation type="plasmid" evidence="1">
    <name>pUJ-84KPC</name>
</geneLocation>